<dbReference type="Proteomes" id="UP001519667">
    <property type="component" value="Unassembled WGS sequence"/>
</dbReference>
<dbReference type="RefSeq" id="WP_215375804.1">
    <property type="nucleotide sequence ID" value="NZ_JAGTIS010000007.1"/>
</dbReference>
<organism evidence="2 3">
    <name type="scientific">Metapseudomonas boanensis</name>
    <dbReference type="NCBI Taxonomy" id="2822138"/>
    <lineage>
        <taxon>Bacteria</taxon>
        <taxon>Pseudomonadati</taxon>
        <taxon>Pseudomonadota</taxon>
        <taxon>Gammaproteobacteria</taxon>
        <taxon>Pseudomonadales</taxon>
        <taxon>Pseudomonadaceae</taxon>
        <taxon>Metapseudomonas</taxon>
    </lineage>
</organism>
<dbReference type="InterPro" id="IPR008868">
    <property type="entry name" value="TniB"/>
</dbReference>
<dbReference type="EMBL" id="JAGTIS010000007">
    <property type="protein sequence ID" value="MBT8767329.1"/>
    <property type="molecule type" value="Genomic_DNA"/>
</dbReference>
<dbReference type="Pfam" id="PF05621">
    <property type="entry name" value="TniB"/>
    <property type="match status" value="1"/>
</dbReference>
<protein>
    <submittedName>
        <fullName evidence="2">TniB family NTP-binding protein</fullName>
    </submittedName>
</protein>
<evidence type="ECO:0000313" key="3">
    <source>
        <dbReference type="Proteomes" id="UP001519667"/>
    </source>
</evidence>
<reference evidence="2 3" key="1">
    <citation type="submission" date="2021-04" db="EMBL/GenBank/DDBJ databases">
        <title>Pseudomonas boanensis sp. nov., a bacterium isolated from river water used for household purposes in Boane District, Mozambique.</title>
        <authorList>
            <person name="Nicklasson M."/>
            <person name="Martin-Rodriguez A.J."/>
            <person name="Thorell K."/>
            <person name="Neves L."/>
            <person name="Mussagy A."/>
            <person name="Rydberg H.A."/>
            <person name="Hernroth B."/>
            <person name="Svensson-Stadler L."/>
            <person name="Sjoling A."/>
        </authorList>
    </citation>
    <scope>NUCLEOTIDE SEQUENCE [LARGE SCALE GENOMIC DNA]</scope>
    <source>
        <strain evidence="2 3">DB1</strain>
    </source>
</reference>
<feature type="region of interest" description="Disordered" evidence="1">
    <location>
        <begin position="309"/>
        <end position="330"/>
    </location>
</feature>
<proteinExistence type="predicted"/>
<gene>
    <name evidence="2" type="ORF">J7302_14530</name>
</gene>
<evidence type="ECO:0000313" key="2">
    <source>
        <dbReference type="EMBL" id="MBT8767329.1"/>
    </source>
</evidence>
<dbReference type="InterPro" id="IPR027417">
    <property type="entry name" value="P-loop_NTPase"/>
</dbReference>
<sequence length="330" mass="37014">MFQPLSTERVMHQQFQMAYDFARGIVARSIDGERLIALLLGIPRLGKSLVSDLLLEDFPAQSVHGQQSIPIIRVVTPTSPTKKSMAEAIIDTLDSRRYGRFSADQATARAMFLLERAQVRILLFDEIQHVVERNTSKSWYEIADWLKVLSDKLNLSLLLIGLPKAREIFSENDQLRTRVRPAHIIYPYNWNQPGDIAEFCRCLLSVSQLLSKQGYELPNMTDLDVVRRCYAATDGRYGMVIKLFEEARHLAKKAKSKIITRNTLHDAYQASIAADGDTRNPFASDAELSDSVLVQRYVAVLNEAGLRAARPKRGQKSAPGMAAHADGGSQ</sequence>
<evidence type="ECO:0000256" key="1">
    <source>
        <dbReference type="SAM" id="MobiDB-lite"/>
    </source>
</evidence>
<name>A0ABS5XI23_9GAMM</name>
<accession>A0ABS5XI23</accession>
<dbReference type="Gene3D" id="3.40.50.300">
    <property type="entry name" value="P-loop containing nucleotide triphosphate hydrolases"/>
    <property type="match status" value="1"/>
</dbReference>
<comment type="caution">
    <text evidence="2">The sequence shown here is derived from an EMBL/GenBank/DDBJ whole genome shotgun (WGS) entry which is preliminary data.</text>
</comment>
<dbReference type="SUPFAM" id="SSF52540">
    <property type="entry name" value="P-loop containing nucleoside triphosphate hydrolases"/>
    <property type="match status" value="1"/>
</dbReference>
<keyword evidence="3" id="KW-1185">Reference proteome</keyword>